<dbReference type="InterPro" id="IPR052035">
    <property type="entry name" value="ZnF_BED_domain_contain"/>
</dbReference>
<dbReference type="Pfam" id="PF05699">
    <property type="entry name" value="Dimer_Tnp_hAT"/>
    <property type="match status" value="1"/>
</dbReference>
<dbReference type="OrthoDB" id="10023994at2759"/>
<dbReference type="InterPro" id="IPR012337">
    <property type="entry name" value="RNaseH-like_sf"/>
</dbReference>
<dbReference type="EMBL" id="CAJEWN010001373">
    <property type="protein sequence ID" value="CAD2196897.1"/>
    <property type="molecule type" value="Genomic_DNA"/>
</dbReference>
<reference evidence="2 3" key="1">
    <citation type="submission" date="2020-08" db="EMBL/GenBank/DDBJ databases">
        <authorList>
            <person name="Koutsovoulos G."/>
            <person name="Danchin GJ E."/>
        </authorList>
    </citation>
    <scope>NUCLEOTIDE SEQUENCE [LARGE SCALE GENOMIC DNA]</scope>
</reference>
<protein>
    <recommendedName>
        <fullName evidence="1">HAT C-terminal dimerisation domain-containing protein</fullName>
    </recommendedName>
</protein>
<dbReference type="GO" id="GO:0046983">
    <property type="term" value="F:protein dimerization activity"/>
    <property type="evidence" value="ECO:0007669"/>
    <property type="project" value="InterPro"/>
</dbReference>
<dbReference type="AlphaFoldDB" id="A0A6V7XD76"/>
<evidence type="ECO:0000313" key="3">
    <source>
        <dbReference type="Proteomes" id="UP000580250"/>
    </source>
</evidence>
<name>A0A6V7XD76_MELEN</name>
<accession>A0A6V7XD76</accession>
<evidence type="ECO:0000259" key="1">
    <source>
        <dbReference type="Pfam" id="PF05699"/>
    </source>
</evidence>
<dbReference type="SUPFAM" id="SSF53098">
    <property type="entry name" value="Ribonuclease H-like"/>
    <property type="match status" value="1"/>
</dbReference>
<proteinExistence type="predicted"/>
<dbReference type="PANTHER" id="PTHR46481">
    <property type="entry name" value="ZINC FINGER BED DOMAIN-CONTAINING PROTEIN 4"/>
    <property type="match status" value="1"/>
</dbReference>
<organism evidence="2 3">
    <name type="scientific">Meloidogyne enterolobii</name>
    <name type="common">Root-knot nematode worm</name>
    <name type="synonym">Meloidogyne mayaguensis</name>
    <dbReference type="NCBI Taxonomy" id="390850"/>
    <lineage>
        <taxon>Eukaryota</taxon>
        <taxon>Metazoa</taxon>
        <taxon>Ecdysozoa</taxon>
        <taxon>Nematoda</taxon>
        <taxon>Chromadorea</taxon>
        <taxon>Rhabditida</taxon>
        <taxon>Tylenchina</taxon>
        <taxon>Tylenchomorpha</taxon>
        <taxon>Tylenchoidea</taxon>
        <taxon>Meloidogynidae</taxon>
        <taxon>Meloidogyninae</taxon>
        <taxon>Meloidogyne</taxon>
    </lineage>
</organism>
<evidence type="ECO:0000313" key="2">
    <source>
        <dbReference type="EMBL" id="CAD2196897.1"/>
    </source>
</evidence>
<dbReference type="Proteomes" id="UP000580250">
    <property type="component" value="Unassembled WGS sequence"/>
</dbReference>
<comment type="caution">
    <text evidence="2">The sequence shown here is derived from an EMBL/GenBank/DDBJ whole genome shotgun (WGS) entry which is preliminary data.</text>
</comment>
<dbReference type="InterPro" id="IPR008906">
    <property type="entry name" value="HATC_C_dom"/>
</dbReference>
<sequence>MAVKIKLIEEIRSRFSHLEKMKVFAVAHYLDPRFKDQFVSNRLDFLSKITNWIKIAADFNEDIISEEINGETEQDDEVPPTKKIKMDFFSSRAKKYALRRTPTPTQAGSKISNIEMELNIYKNNDLEALDSDPLNYWKTNEKLYPLLVPVVQRYLSAQATSVESERIFSVARDVFDYRRSLLSPVNAEMLFF</sequence>
<feature type="domain" description="HAT C-terminal dimerisation" evidence="1">
    <location>
        <begin position="118"/>
        <end position="192"/>
    </location>
</feature>
<dbReference type="PANTHER" id="PTHR46481:SF9">
    <property type="entry name" value="ZINC FINGER BED DOMAIN-CONTAINING PROTEIN 1-LIKE"/>
    <property type="match status" value="1"/>
</dbReference>
<gene>
    <name evidence="2" type="ORF">MENT_LOCUS50100</name>
</gene>